<name>A0ABD7EKB5_AERJA</name>
<organism evidence="2 3">
    <name type="scientific">Aeromonas jandaei</name>
    <dbReference type="NCBI Taxonomy" id="650"/>
    <lineage>
        <taxon>Bacteria</taxon>
        <taxon>Pseudomonadati</taxon>
        <taxon>Pseudomonadota</taxon>
        <taxon>Gammaproteobacteria</taxon>
        <taxon>Aeromonadales</taxon>
        <taxon>Aeromonadaceae</taxon>
        <taxon>Aeromonas</taxon>
    </lineage>
</organism>
<sequence length="209" mass="22964">MSSQIKTGWVCIATAGQTLDGRNISPESLRQMAEAYDPSFYTARLWPEGARTRPLGSVDALKVLEEGDQLKLMAILCPTLELIDLNISGSHGFCTIEAAENFAGTGKWYLAGVSVTDQPTITGLTQLQFSAKRPEARPLLVPASLPVPVPTKPVNRTPDPDRMFKQLETLVSDIERINKKLASMMPCPPDQPTAGRRDNTDSDNTYRLY</sequence>
<dbReference type="EMBL" id="CP053881">
    <property type="protein sequence ID" value="QWL61620.1"/>
    <property type="molecule type" value="Genomic_DNA"/>
</dbReference>
<proteinExistence type="predicted"/>
<dbReference type="InterPro" id="IPR009228">
    <property type="entry name" value="Capsid_scaffold_GpO"/>
</dbReference>
<accession>A0ABD7EKB5</accession>
<evidence type="ECO:0000313" key="3">
    <source>
        <dbReference type="Proteomes" id="UP000679312"/>
    </source>
</evidence>
<gene>
    <name evidence="2" type="ORF">HQ399_04890</name>
</gene>
<reference evidence="2 3" key="1">
    <citation type="journal article" date="2021" name="Front. Microbiol.">
        <title>Prevalence and Genetic Analysis of Chromosomal mcr-3/7 in Aeromonas From U.S. Animal-Derived Samples.</title>
        <authorList>
            <person name="Wang Y."/>
            <person name="Hou N."/>
            <person name="Rasooly R."/>
            <person name="Gu Y."/>
            <person name="He X."/>
        </authorList>
    </citation>
    <scope>NUCLEOTIDE SEQUENCE [LARGE SCALE GENOMIC DNA]</scope>
    <source>
        <strain evidence="2 3">4608</strain>
    </source>
</reference>
<dbReference type="RefSeq" id="WP_215803021.1">
    <property type="nucleotide sequence ID" value="NZ_CP053881.1"/>
</dbReference>
<dbReference type="AlphaFoldDB" id="A0ABD7EKB5"/>
<evidence type="ECO:0000256" key="1">
    <source>
        <dbReference type="SAM" id="MobiDB-lite"/>
    </source>
</evidence>
<protein>
    <submittedName>
        <fullName evidence="2">GPO family capsid scaffolding protein</fullName>
    </submittedName>
</protein>
<feature type="region of interest" description="Disordered" evidence="1">
    <location>
        <begin position="183"/>
        <end position="209"/>
    </location>
</feature>
<dbReference type="Proteomes" id="UP000679312">
    <property type="component" value="Chromosome"/>
</dbReference>
<evidence type="ECO:0000313" key="2">
    <source>
        <dbReference type="EMBL" id="QWL61620.1"/>
    </source>
</evidence>
<dbReference type="Pfam" id="PF05929">
    <property type="entry name" value="Phage_GPO"/>
    <property type="match status" value="1"/>
</dbReference>